<dbReference type="Proteomes" id="UP000075324">
    <property type="component" value="Unassembled WGS sequence"/>
</dbReference>
<accession>A0A150N3Y7</accession>
<evidence type="ECO:0000313" key="2">
    <source>
        <dbReference type="Proteomes" id="UP000075324"/>
    </source>
</evidence>
<sequence>MRHNPSLLPSIMIAYTIIGFAEKMKTKTPKNSVFFIIFVIVPQ</sequence>
<organism evidence="1 2">
    <name type="scientific">Parageobacillus toebii</name>
    <dbReference type="NCBI Taxonomy" id="153151"/>
    <lineage>
        <taxon>Bacteria</taxon>
        <taxon>Bacillati</taxon>
        <taxon>Bacillota</taxon>
        <taxon>Bacilli</taxon>
        <taxon>Bacillales</taxon>
        <taxon>Anoxybacillaceae</taxon>
        <taxon>Parageobacillus</taxon>
    </lineage>
</organism>
<comment type="caution">
    <text evidence="1">The sequence shown here is derived from an EMBL/GenBank/DDBJ whole genome shotgun (WGS) entry which is preliminary data.</text>
</comment>
<dbReference type="EMBL" id="LQYW01000039">
    <property type="protein sequence ID" value="KYD31405.1"/>
    <property type="molecule type" value="Genomic_DNA"/>
</dbReference>
<protein>
    <submittedName>
        <fullName evidence="1">Uncharacterized protein</fullName>
    </submittedName>
</protein>
<name>A0A150N3Y7_9BACL</name>
<dbReference type="AlphaFoldDB" id="A0A150N3Y7"/>
<gene>
    <name evidence="1" type="ORF">B4110_3026</name>
</gene>
<evidence type="ECO:0000313" key="1">
    <source>
        <dbReference type="EMBL" id="KYD31405.1"/>
    </source>
</evidence>
<reference evidence="1 2" key="1">
    <citation type="submission" date="2016-01" db="EMBL/GenBank/DDBJ databases">
        <title>Draft Genome Sequences of Seven Thermophilic Sporeformers Isolated from Foods.</title>
        <authorList>
            <person name="Berendsen E.M."/>
            <person name="Wells-Bennik M.H."/>
            <person name="Krawcyk A.O."/>
            <person name="De Jong A."/>
            <person name="Holsappel S."/>
            <person name="Eijlander R.T."/>
            <person name="Kuipers O.P."/>
        </authorList>
    </citation>
    <scope>NUCLEOTIDE SEQUENCE [LARGE SCALE GENOMIC DNA]</scope>
    <source>
        <strain evidence="1 2">B4110</strain>
    </source>
</reference>
<proteinExistence type="predicted"/>